<dbReference type="Pfam" id="PF01555">
    <property type="entry name" value="N6_N4_Mtase"/>
    <property type="match status" value="1"/>
</dbReference>
<name>U1WYE1_ANEAE</name>
<dbReference type="InterPro" id="IPR002052">
    <property type="entry name" value="DNA_methylase_N6_adenine_CS"/>
</dbReference>
<dbReference type="InterPro" id="IPR002941">
    <property type="entry name" value="DNA_methylase_N4/N6"/>
</dbReference>
<evidence type="ECO:0000256" key="3">
    <source>
        <dbReference type="ARBA" id="ARBA00022679"/>
    </source>
</evidence>
<reference evidence="7 8" key="1">
    <citation type="submission" date="2013-08" db="EMBL/GenBank/DDBJ databases">
        <authorList>
            <person name="Weinstock G."/>
            <person name="Sodergren E."/>
            <person name="Wylie T."/>
            <person name="Fulton L."/>
            <person name="Fulton R."/>
            <person name="Fronick C."/>
            <person name="O'Laughlin M."/>
            <person name="Godfrey J."/>
            <person name="Miner T."/>
            <person name="Herter B."/>
            <person name="Appelbaum E."/>
            <person name="Cordes M."/>
            <person name="Lek S."/>
            <person name="Wollam A."/>
            <person name="Pepin K.H."/>
            <person name="Palsikar V.B."/>
            <person name="Mitreva M."/>
            <person name="Wilson R.K."/>
        </authorList>
    </citation>
    <scope>NUCLEOTIDE SEQUENCE [LARGE SCALE GENOMIC DNA]</scope>
    <source>
        <strain evidence="7 8">ATCC 12856</strain>
    </source>
</reference>
<comment type="similarity">
    <text evidence="1 5">Belongs to the N(4)/N(6)-methyltransferase family.</text>
</comment>
<dbReference type="PATRIC" id="fig|649747.3.peg.4198"/>
<keyword evidence="3 7" id="KW-0808">Transferase</keyword>
<dbReference type="eggNOG" id="COG0863">
    <property type="taxonomic scope" value="Bacteria"/>
</dbReference>
<dbReference type="SUPFAM" id="SSF53335">
    <property type="entry name" value="S-adenosyl-L-methionine-dependent methyltransferases"/>
    <property type="match status" value="1"/>
</dbReference>
<dbReference type="PRINTS" id="PR00508">
    <property type="entry name" value="S21N4MTFRASE"/>
</dbReference>
<accession>U1WYE1</accession>
<evidence type="ECO:0000256" key="5">
    <source>
        <dbReference type="RuleBase" id="RU362026"/>
    </source>
</evidence>
<evidence type="ECO:0000313" key="7">
    <source>
        <dbReference type="EMBL" id="ERI07258.1"/>
    </source>
</evidence>
<protein>
    <recommendedName>
        <fullName evidence="5">Methyltransferase</fullName>
        <ecNumber evidence="5">2.1.1.-</ecNumber>
    </recommendedName>
</protein>
<comment type="caution">
    <text evidence="7">The sequence shown here is derived from an EMBL/GenBank/DDBJ whole genome shotgun (WGS) entry which is preliminary data.</text>
</comment>
<sequence length="223" mass="26558">MCCITGSEQFLEDDSVDLIVTDPPFNLGFGGTTQTRTKKPRFHIIENDKLSFRDYQRFSLQWLRQAYRILKPKHHIYVCIDWRMYPFLFRWMQRVGFHIKNLIVWDKVSFGMGWQYRFQHELVIFAVKGAHKVRRVSTRNTPDIWKIKRIPGNQTCHPTEKPTELFEIMIQNSSQPGELVVDFFTGIGASMEAAFNLKRDFYGFEIDTGYYNDTIKRYERIHI</sequence>
<feature type="domain" description="DNA methylase N-4/N-6" evidence="6">
    <location>
        <begin position="16"/>
        <end position="214"/>
    </location>
</feature>
<keyword evidence="2 7" id="KW-0489">Methyltransferase</keyword>
<proteinExistence type="inferred from homology"/>
<dbReference type="PROSITE" id="PS00092">
    <property type="entry name" value="N6_MTASE"/>
    <property type="match status" value="1"/>
</dbReference>
<evidence type="ECO:0000256" key="4">
    <source>
        <dbReference type="ARBA" id="ARBA00022747"/>
    </source>
</evidence>
<evidence type="ECO:0000259" key="6">
    <source>
        <dbReference type="Pfam" id="PF01555"/>
    </source>
</evidence>
<dbReference type="Gene3D" id="3.40.50.150">
    <property type="entry name" value="Vaccinia Virus protein VP39"/>
    <property type="match status" value="1"/>
</dbReference>
<dbReference type="GO" id="GO:0008170">
    <property type="term" value="F:N-methyltransferase activity"/>
    <property type="evidence" value="ECO:0007669"/>
    <property type="project" value="InterPro"/>
</dbReference>
<gene>
    <name evidence="7" type="ORF">HMPREF0083_04665</name>
</gene>
<dbReference type="EC" id="2.1.1.-" evidence="5"/>
<organism evidence="7 8">
    <name type="scientific">Aneurinibacillus aneurinilyticus ATCC 12856</name>
    <dbReference type="NCBI Taxonomy" id="649747"/>
    <lineage>
        <taxon>Bacteria</taxon>
        <taxon>Bacillati</taxon>
        <taxon>Bacillota</taxon>
        <taxon>Bacilli</taxon>
        <taxon>Bacillales</taxon>
        <taxon>Paenibacillaceae</taxon>
        <taxon>Aneurinibacillus group</taxon>
        <taxon>Aneurinibacillus</taxon>
    </lineage>
</organism>
<dbReference type="AlphaFoldDB" id="U1WYE1"/>
<dbReference type="HOGENOM" id="CLU_024927_4_2_9"/>
<evidence type="ECO:0000256" key="1">
    <source>
        <dbReference type="ARBA" id="ARBA00006594"/>
    </source>
</evidence>
<evidence type="ECO:0000313" key="8">
    <source>
        <dbReference type="Proteomes" id="UP000016511"/>
    </source>
</evidence>
<dbReference type="GO" id="GO:0032259">
    <property type="term" value="P:methylation"/>
    <property type="evidence" value="ECO:0007669"/>
    <property type="project" value="UniProtKB-KW"/>
</dbReference>
<dbReference type="GO" id="GO:0009307">
    <property type="term" value="P:DNA restriction-modification system"/>
    <property type="evidence" value="ECO:0007669"/>
    <property type="project" value="UniProtKB-KW"/>
</dbReference>
<evidence type="ECO:0000256" key="2">
    <source>
        <dbReference type="ARBA" id="ARBA00022603"/>
    </source>
</evidence>
<keyword evidence="8" id="KW-1185">Reference proteome</keyword>
<dbReference type="STRING" id="649747.HMPREF0083_04665"/>
<dbReference type="EMBL" id="AWSJ01000286">
    <property type="protein sequence ID" value="ERI07258.1"/>
    <property type="molecule type" value="Genomic_DNA"/>
</dbReference>
<dbReference type="Proteomes" id="UP000016511">
    <property type="component" value="Unassembled WGS sequence"/>
</dbReference>
<dbReference type="InterPro" id="IPR029063">
    <property type="entry name" value="SAM-dependent_MTases_sf"/>
</dbReference>
<dbReference type="InterPro" id="IPR001091">
    <property type="entry name" value="RM_Methyltransferase"/>
</dbReference>
<keyword evidence="4" id="KW-0680">Restriction system</keyword>
<dbReference type="GO" id="GO:0003677">
    <property type="term" value="F:DNA binding"/>
    <property type="evidence" value="ECO:0007669"/>
    <property type="project" value="InterPro"/>
</dbReference>